<gene>
    <name evidence="6" type="ORF">F9L07_01640</name>
</gene>
<evidence type="ECO:0000256" key="1">
    <source>
        <dbReference type="ARBA" id="ARBA00009437"/>
    </source>
</evidence>
<dbReference type="EMBL" id="WBVM01000001">
    <property type="protein sequence ID" value="KAB2813321.1"/>
    <property type="molecule type" value="Genomic_DNA"/>
</dbReference>
<protein>
    <submittedName>
        <fullName evidence="6">LysR family transcriptional regulator</fullName>
    </submittedName>
</protein>
<evidence type="ECO:0000259" key="5">
    <source>
        <dbReference type="PROSITE" id="PS50931"/>
    </source>
</evidence>
<dbReference type="RefSeq" id="WP_151580616.1">
    <property type="nucleotide sequence ID" value="NZ_WBVM01000001.1"/>
</dbReference>
<feature type="domain" description="HTH lysR-type" evidence="5">
    <location>
        <begin position="1"/>
        <end position="58"/>
    </location>
</feature>
<dbReference type="GO" id="GO:0003700">
    <property type="term" value="F:DNA-binding transcription factor activity"/>
    <property type="evidence" value="ECO:0007669"/>
    <property type="project" value="InterPro"/>
</dbReference>
<dbReference type="SUPFAM" id="SSF46785">
    <property type="entry name" value="Winged helix' DNA-binding domain"/>
    <property type="match status" value="1"/>
</dbReference>
<dbReference type="GO" id="GO:0003677">
    <property type="term" value="F:DNA binding"/>
    <property type="evidence" value="ECO:0007669"/>
    <property type="project" value="UniProtKB-KW"/>
</dbReference>
<keyword evidence="2" id="KW-0805">Transcription regulation</keyword>
<dbReference type="PANTHER" id="PTHR30346">
    <property type="entry name" value="TRANSCRIPTIONAL DUAL REGULATOR HCAR-RELATED"/>
    <property type="match status" value="1"/>
</dbReference>
<keyword evidence="3" id="KW-0238">DNA-binding</keyword>
<dbReference type="SUPFAM" id="SSF53850">
    <property type="entry name" value="Periplasmic binding protein-like II"/>
    <property type="match status" value="1"/>
</dbReference>
<dbReference type="AlphaFoldDB" id="A0A7J5E4Y5"/>
<dbReference type="Gene3D" id="1.10.10.10">
    <property type="entry name" value="Winged helix-like DNA-binding domain superfamily/Winged helix DNA-binding domain"/>
    <property type="match status" value="1"/>
</dbReference>
<accession>A0A7J5E4Y5</accession>
<evidence type="ECO:0000313" key="7">
    <source>
        <dbReference type="Proteomes" id="UP000449906"/>
    </source>
</evidence>
<dbReference type="InterPro" id="IPR005119">
    <property type="entry name" value="LysR_subst-bd"/>
</dbReference>
<evidence type="ECO:0000256" key="2">
    <source>
        <dbReference type="ARBA" id="ARBA00023015"/>
    </source>
</evidence>
<evidence type="ECO:0000313" key="6">
    <source>
        <dbReference type="EMBL" id="KAB2813321.1"/>
    </source>
</evidence>
<sequence>MELHQLRYVLEVHRRGSFTGAAEALHVSQSGVSAQVAKLERELGVRLFERGSRLATLTPDGVALLPHATAALDAVGRVRAVADDLSGVVRGQVRIGTVIGCTIPGYLAGFAAFRAAHPGVAVTASEGSSADLVAALADGDLDLALVAHAGPLPPGLDVVTVVDELLVAGVPAGHPWSGRTALAPADLAAPGVAVLTLPPGTGIRAALDRTCAEAGVTLTPAVQVHSPEAALALAAQGAGVAVLAASMVGAPLHAVPLAGSVTTSLSLATRAEPGAAARAFAGLLRDRLAGGVGATGIEPVTTSL</sequence>
<dbReference type="PRINTS" id="PR00039">
    <property type="entry name" value="HTHLYSR"/>
</dbReference>
<dbReference type="GO" id="GO:0032993">
    <property type="term" value="C:protein-DNA complex"/>
    <property type="evidence" value="ECO:0007669"/>
    <property type="project" value="TreeGrafter"/>
</dbReference>
<dbReference type="Gene3D" id="3.40.190.290">
    <property type="match status" value="1"/>
</dbReference>
<comment type="similarity">
    <text evidence="1">Belongs to the LysR transcriptional regulatory family.</text>
</comment>
<evidence type="ECO:0000256" key="3">
    <source>
        <dbReference type="ARBA" id="ARBA00023125"/>
    </source>
</evidence>
<dbReference type="Pfam" id="PF00126">
    <property type="entry name" value="HTH_1"/>
    <property type="match status" value="1"/>
</dbReference>
<dbReference type="PROSITE" id="PS50931">
    <property type="entry name" value="HTH_LYSR"/>
    <property type="match status" value="1"/>
</dbReference>
<comment type="caution">
    <text evidence="6">The sequence shown here is derived from an EMBL/GenBank/DDBJ whole genome shotgun (WGS) entry which is preliminary data.</text>
</comment>
<dbReference type="InterPro" id="IPR036388">
    <property type="entry name" value="WH-like_DNA-bd_sf"/>
</dbReference>
<dbReference type="InterPro" id="IPR036390">
    <property type="entry name" value="WH_DNA-bd_sf"/>
</dbReference>
<name>A0A7J5E4Y5_NOCSI</name>
<dbReference type="PANTHER" id="PTHR30346:SF29">
    <property type="entry name" value="LYSR SUBSTRATE-BINDING"/>
    <property type="match status" value="1"/>
</dbReference>
<dbReference type="Pfam" id="PF03466">
    <property type="entry name" value="LysR_substrate"/>
    <property type="match status" value="1"/>
</dbReference>
<dbReference type="InterPro" id="IPR000847">
    <property type="entry name" value="LysR_HTH_N"/>
</dbReference>
<dbReference type="Proteomes" id="UP000449906">
    <property type="component" value="Unassembled WGS sequence"/>
</dbReference>
<dbReference type="FunFam" id="1.10.10.10:FF:000001">
    <property type="entry name" value="LysR family transcriptional regulator"/>
    <property type="match status" value="1"/>
</dbReference>
<organism evidence="6 7">
    <name type="scientific">Nocardioides simplex</name>
    <name type="common">Arthrobacter simplex</name>
    <dbReference type="NCBI Taxonomy" id="2045"/>
    <lineage>
        <taxon>Bacteria</taxon>
        <taxon>Bacillati</taxon>
        <taxon>Actinomycetota</taxon>
        <taxon>Actinomycetes</taxon>
        <taxon>Propionibacteriales</taxon>
        <taxon>Nocardioidaceae</taxon>
        <taxon>Pimelobacter</taxon>
    </lineage>
</organism>
<evidence type="ECO:0000256" key="4">
    <source>
        <dbReference type="ARBA" id="ARBA00023163"/>
    </source>
</evidence>
<proteinExistence type="inferred from homology"/>
<reference evidence="6 7" key="1">
    <citation type="submission" date="2019-09" db="EMBL/GenBank/DDBJ databases">
        <title>Pimelobacter sp. isolated from Paulinella.</title>
        <authorList>
            <person name="Jeong S.E."/>
        </authorList>
    </citation>
    <scope>NUCLEOTIDE SEQUENCE [LARGE SCALE GENOMIC DNA]</scope>
    <source>
        <strain evidence="6 7">Pch-N</strain>
    </source>
</reference>
<keyword evidence="4" id="KW-0804">Transcription</keyword>